<dbReference type="AlphaFoldDB" id="A0A2C9WGZ5"/>
<dbReference type="EMBL" id="CM004387">
    <property type="protein sequence ID" value="OAY59128.1"/>
    <property type="molecule type" value="Genomic_DNA"/>
</dbReference>
<feature type="transmembrane region" description="Helical" evidence="1">
    <location>
        <begin position="21"/>
        <end position="41"/>
    </location>
</feature>
<accession>A0A2C9WGZ5</accession>
<keyword evidence="1" id="KW-0812">Transmembrane</keyword>
<evidence type="ECO:0000256" key="1">
    <source>
        <dbReference type="SAM" id="Phobius"/>
    </source>
</evidence>
<reference evidence="2" key="1">
    <citation type="submission" date="2016-02" db="EMBL/GenBank/DDBJ databases">
        <title>WGS assembly of Manihot esculenta.</title>
        <authorList>
            <person name="Bredeson J.V."/>
            <person name="Prochnik S.E."/>
            <person name="Lyons J.B."/>
            <person name="Schmutz J."/>
            <person name="Grimwood J."/>
            <person name="Vrebalov J."/>
            <person name="Bart R.S."/>
            <person name="Amuge T."/>
            <person name="Ferguson M.E."/>
            <person name="Green R."/>
            <person name="Putnam N."/>
            <person name="Stites J."/>
            <person name="Rounsley S."/>
            <person name="Rokhsar D.S."/>
        </authorList>
    </citation>
    <scope>NUCLEOTIDE SEQUENCE [LARGE SCALE GENOMIC DNA]</scope>
    <source>
        <tissue evidence="2">Leaf</tissue>
    </source>
</reference>
<organism evidence="2">
    <name type="scientific">Manihot esculenta</name>
    <name type="common">Cassava</name>
    <name type="synonym">Jatropha manihot</name>
    <dbReference type="NCBI Taxonomy" id="3983"/>
    <lineage>
        <taxon>Eukaryota</taxon>
        <taxon>Viridiplantae</taxon>
        <taxon>Streptophyta</taxon>
        <taxon>Embryophyta</taxon>
        <taxon>Tracheophyta</taxon>
        <taxon>Spermatophyta</taxon>
        <taxon>Magnoliopsida</taxon>
        <taxon>eudicotyledons</taxon>
        <taxon>Gunneridae</taxon>
        <taxon>Pentapetalae</taxon>
        <taxon>rosids</taxon>
        <taxon>fabids</taxon>
        <taxon>Malpighiales</taxon>
        <taxon>Euphorbiaceae</taxon>
        <taxon>Crotonoideae</taxon>
        <taxon>Manihoteae</taxon>
        <taxon>Manihot</taxon>
    </lineage>
</organism>
<gene>
    <name evidence="2" type="ORF">MANES_01G006700</name>
</gene>
<sequence>MMVSVALVDALRLRGCYRSKNIVALLRGCHSHSIILPLLFLVGLRNLFKSIVSSMPLLFQLLWLLRLS</sequence>
<keyword evidence="1" id="KW-0472">Membrane</keyword>
<name>A0A2C9WGZ5_MANES</name>
<protein>
    <submittedName>
        <fullName evidence="2">Uncharacterized protein</fullName>
    </submittedName>
</protein>
<keyword evidence="1" id="KW-1133">Transmembrane helix</keyword>
<proteinExistence type="predicted"/>
<evidence type="ECO:0000313" key="2">
    <source>
        <dbReference type="EMBL" id="OAY59128.1"/>
    </source>
</evidence>